<keyword evidence="2" id="KW-1133">Transmembrane helix</keyword>
<name>A0ABP8VQY3_9ACTN</name>
<evidence type="ECO:0008006" key="5">
    <source>
        <dbReference type="Google" id="ProtNLM"/>
    </source>
</evidence>
<keyword evidence="2" id="KW-0812">Transmembrane</keyword>
<keyword evidence="2" id="KW-0472">Membrane</keyword>
<dbReference type="RefSeq" id="WP_345262325.1">
    <property type="nucleotide sequence ID" value="NZ_BAABIM010000001.1"/>
</dbReference>
<evidence type="ECO:0000313" key="3">
    <source>
        <dbReference type="EMBL" id="GAA4670232.1"/>
    </source>
</evidence>
<accession>A0ABP8VQY3</accession>
<feature type="transmembrane region" description="Helical" evidence="2">
    <location>
        <begin position="52"/>
        <end position="71"/>
    </location>
</feature>
<proteinExistence type="predicted"/>
<feature type="transmembrane region" description="Helical" evidence="2">
    <location>
        <begin position="24"/>
        <end position="46"/>
    </location>
</feature>
<feature type="region of interest" description="Disordered" evidence="1">
    <location>
        <begin position="1"/>
        <end position="20"/>
    </location>
</feature>
<protein>
    <recommendedName>
        <fullName evidence="5">DUF3180 domain-containing protein</fullName>
    </recommendedName>
</protein>
<sequence>MTSPLETPRPGARPARDRRPSRRLAVTGVVLAGVLGWTALTVLSLAGHANTWGWGLALVVVGASWFGCRALTRDVAERRASEVDEYELAQRQRVREVGYVLALVVALVLYVVLTVAVNLADGGRPTLLERAPDLVLIGFLPAAALPSFLLAWQTRDTDDDTD</sequence>
<comment type="caution">
    <text evidence="3">The sequence shown here is derived from an EMBL/GenBank/DDBJ whole genome shotgun (WGS) entry which is preliminary data.</text>
</comment>
<evidence type="ECO:0000256" key="1">
    <source>
        <dbReference type="SAM" id="MobiDB-lite"/>
    </source>
</evidence>
<keyword evidence="4" id="KW-1185">Reference proteome</keyword>
<evidence type="ECO:0000313" key="4">
    <source>
        <dbReference type="Proteomes" id="UP001500621"/>
    </source>
</evidence>
<feature type="transmembrane region" description="Helical" evidence="2">
    <location>
        <begin position="134"/>
        <end position="152"/>
    </location>
</feature>
<dbReference type="Proteomes" id="UP001500621">
    <property type="component" value="Unassembled WGS sequence"/>
</dbReference>
<evidence type="ECO:0000256" key="2">
    <source>
        <dbReference type="SAM" id="Phobius"/>
    </source>
</evidence>
<reference evidence="4" key="1">
    <citation type="journal article" date="2019" name="Int. J. Syst. Evol. Microbiol.">
        <title>The Global Catalogue of Microorganisms (GCM) 10K type strain sequencing project: providing services to taxonomists for standard genome sequencing and annotation.</title>
        <authorList>
            <consortium name="The Broad Institute Genomics Platform"/>
            <consortium name="The Broad Institute Genome Sequencing Center for Infectious Disease"/>
            <person name="Wu L."/>
            <person name="Ma J."/>
        </authorList>
    </citation>
    <scope>NUCLEOTIDE SEQUENCE [LARGE SCALE GENOMIC DNA]</scope>
    <source>
        <strain evidence="4">JCM 18127</strain>
    </source>
</reference>
<organism evidence="3 4">
    <name type="scientific">Nocardioides nanhaiensis</name>
    <dbReference type="NCBI Taxonomy" id="1476871"/>
    <lineage>
        <taxon>Bacteria</taxon>
        <taxon>Bacillati</taxon>
        <taxon>Actinomycetota</taxon>
        <taxon>Actinomycetes</taxon>
        <taxon>Propionibacteriales</taxon>
        <taxon>Nocardioidaceae</taxon>
        <taxon>Nocardioides</taxon>
    </lineage>
</organism>
<gene>
    <name evidence="3" type="ORF">GCM10023226_03490</name>
</gene>
<dbReference type="EMBL" id="BAABIM010000001">
    <property type="protein sequence ID" value="GAA4670232.1"/>
    <property type="molecule type" value="Genomic_DNA"/>
</dbReference>
<feature type="transmembrane region" description="Helical" evidence="2">
    <location>
        <begin position="97"/>
        <end position="119"/>
    </location>
</feature>